<dbReference type="Pfam" id="PF02447">
    <property type="entry name" value="GntP_permease"/>
    <property type="match status" value="1"/>
</dbReference>
<keyword evidence="3" id="KW-1185">Reference proteome</keyword>
<dbReference type="GO" id="GO:0005886">
    <property type="term" value="C:plasma membrane"/>
    <property type="evidence" value="ECO:0007669"/>
    <property type="project" value="TreeGrafter"/>
</dbReference>
<keyword evidence="1" id="KW-0472">Membrane</keyword>
<keyword evidence="1" id="KW-1133">Transmembrane helix</keyword>
<feature type="transmembrane region" description="Helical" evidence="1">
    <location>
        <begin position="178"/>
        <end position="196"/>
    </location>
</feature>
<feature type="transmembrane region" description="Helical" evidence="1">
    <location>
        <begin position="438"/>
        <end position="462"/>
    </location>
</feature>
<dbReference type="RefSeq" id="WP_110095882.1">
    <property type="nucleotide sequence ID" value="NZ_NKUE01000008.1"/>
</dbReference>
<feature type="transmembrane region" description="Helical" evidence="1">
    <location>
        <begin position="402"/>
        <end position="426"/>
    </location>
</feature>
<dbReference type="OrthoDB" id="9787129at2"/>
<dbReference type="AlphaFoldDB" id="A0A2S3VZK5"/>
<feature type="transmembrane region" description="Helical" evidence="1">
    <location>
        <begin position="62"/>
        <end position="79"/>
    </location>
</feature>
<comment type="caution">
    <text evidence="2">The sequence shown here is derived from an EMBL/GenBank/DDBJ whole genome shotgun (WGS) entry which is preliminary data.</text>
</comment>
<accession>A0A2S3VZK5</accession>
<reference evidence="2 3" key="1">
    <citation type="submission" date="2018-01" db="EMBL/GenBank/DDBJ databases">
        <title>Draft Genome Sequence of Komagataeibacter maltaceti LMG 1529, a Vinegar Producing Acetic Acid Bacterium Isolated from Malt Vinegar Brewery Acetifiers.</title>
        <authorList>
            <person name="Zhang Q."/>
            <person name="Hollensteiner J."/>
            <person name="Poehlein A."/>
            <person name="Daniel R."/>
        </authorList>
    </citation>
    <scope>NUCLEOTIDE SEQUENCE [LARGE SCALE GENOMIC DNA]</scope>
    <source>
        <strain evidence="2 3">LMG 1529</strain>
    </source>
</reference>
<feature type="transmembrane region" description="Helical" evidence="1">
    <location>
        <begin position="5"/>
        <end position="23"/>
    </location>
</feature>
<feature type="transmembrane region" description="Helical" evidence="1">
    <location>
        <begin position="141"/>
        <end position="158"/>
    </location>
</feature>
<dbReference type="GO" id="GO:0015128">
    <property type="term" value="F:gluconate transmembrane transporter activity"/>
    <property type="evidence" value="ECO:0007669"/>
    <property type="project" value="InterPro"/>
</dbReference>
<evidence type="ECO:0000313" key="3">
    <source>
        <dbReference type="Proteomes" id="UP000237344"/>
    </source>
</evidence>
<dbReference type="NCBIfam" id="TIGR00791">
    <property type="entry name" value="gntP"/>
    <property type="match status" value="1"/>
</dbReference>
<feature type="transmembrane region" description="Helical" evidence="1">
    <location>
        <begin position="248"/>
        <end position="265"/>
    </location>
</feature>
<name>A0A2S3VZK5_9PROT</name>
<dbReference type="Proteomes" id="UP000237344">
    <property type="component" value="Unassembled WGS sequence"/>
</dbReference>
<evidence type="ECO:0000313" key="2">
    <source>
        <dbReference type="EMBL" id="POF62042.1"/>
    </source>
</evidence>
<proteinExistence type="predicted"/>
<protein>
    <submittedName>
        <fullName evidence="2">Inner membrane permease YgbN</fullName>
    </submittedName>
</protein>
<dbReference type="PANTHER" id="PTHR30354:SF25">
    <property type="entry name" value="INNER MEMBRANE PERMEASE YGBN"/>
    <property type="match status" value="1"/>
</dbReference>
<evidence type="ECO:0000256" key="1">
    <source>
        <dbReference type="SAM" id="Phobius"/>
    </source>
</evidence>
<feature type="transmembrane region" description="Helical" evidence="1">
    <location>
        <begin position="29"/>
        <end position="50"/>
    </location>
</feature>
<feature type="transmembrane region" description="Helical" evidence="1">
    <location>
        <begin position="313"/>
        <end position="335"/>
    </location>
</feature>
<dbReference type="PIRSF" id="PIRSF002746">
    <property type="entry name" value="Gluconate_transporter"/>
    <property type="match status" value="1"/>
</dbReference>
<dbReference type="EMBL" id="POTC01000035">
    <property type="protein sequence ID" value="POF62042.1"/>
    <property type="molecule type" value="Genomic_DNA"/>
</dbReference>
<gene>
    <name evidence="2" type="primary">ygbN</name>
    <name evidence="2" type="ORF">KMAL_23230</name>
</gene>
<feature type="transmembrane region" description="Helical" evidence="1">
    <location>
        <begin position="99"/>
        <end position="129"/>
    </location>
</feature>
<sequence length="463" mass="46369">MTPIMLALIGTGAIAVLLVLIVVGRVHPFLALLLVATAVALLTGTPVARLADAVQGGLGRTVGHIAIIVALGAMIGRMVDLSGGAQAVARALVRRAGAAHVPLAIVIAAFGVGIPVFFEVGVIMLMPLVYGMARQTGRVPAVFAVPMAVTMLTVHALLPPHPGAVAVGGALGVGAGRVLMLGLPLAAFSVALTYVLSRPVMARPLGCAPDIRAIVEEAGEEAGPEHGSPADARLIDAVRARPVHPGEIALVIGLPVVLMVAGTLASDMMAAGMARSVIAFAGIPYVALGIDVVVCAWLLGLRRGMALSTVSDVLAAALPSTAGIILITGAGGAFAQVLVQSGVGDALGGMLSSAGLPVLALCFVMTMILRVAQGPTTVALMATAGIVGPLVARLHLDQTHLALLALAMGAGGMALSHVNDAGFWIVTRMAGLGVGEGLSSWTVMTGIAAMCAFAGTALMWAVL</sequence>
<feature type="transmembrane region" description="Helical" evidence="1">
    <location>
        <begin position="277"/>
        <end position="301"/>
    </location>
</feature>
<dbReference type="InterPro" id="IPR003474">
    <property type="entry name" value="Glcn_transporter"/>
</dbReference>
<dbReference type="PANTHER" id="PTHR30354">
    <property type="entry name" value="GNT FAMILY GLUCONATE TRANSPORTER"/>
    <property type="match status" value="1"/>
</dbReference>
<feature type="transmembrane region" description="Helical" evidence="1">
    <location>
        <begin position="347"/>
        <end position="369"/>
    </location>
</feature>
<keyword evidence="1" id="KW-0812">Transmembrane</keyword>
<organism evidence="2 3">
    <name type="scientific">Novacetimonas maltaceti</name>
    <dbReference type="NCBI Taxonomy" id="1203393"/>
    <lineage>
        <taxon>Bacteria</taxon>
        <taxon>Pseudomonadati</taxon>
        <taxon>Pseudomonadota</taxon>
        <taxon>Alphaproteobacteria</taxon>
        <taxon>Acetobacterales</taxon>
        <taxon>Acetobacteraceae</taxon>
        <taxon>Novacetimonas</taxon>
    </lineage>
</organism>